<accession>A0AA41SKG9</accession>
<keyword evidence="3" id="KW-1185">Reference proteome</keyword>
<dbReference type="SUPFAM" id="SSF54529">
    <property type="entry name" value="Mitochondrial glycoprotein MAM33-like"/>
    <property type="match status" value="1"/>
</dbReference>
<gene>
    <name evidence="2" type="ORF">MKW94_026464</name>
</gene>
<name>A0AA41SKG9_PAPNU</name>
<dbReference type="Proteomes" id="UP001177140">
    <property type="component" value="Unassembled WGS sequence"/>
</dbReference>
<dbReference type="Pfam" id="PF02330">
    <property type="entry name" value="MAM33"/>
    <property type="match status" value="1"/>
</dbReference>
<reference evidence="2" key="1">
    <citation type="submission" date="2022-03" db="EMBL/GenBank/DDBJ databases">
        <title>A functionally conserved STORR gene fusion in Papaver species that diverged 16.8 million years ago.</title>
        <authorList>
            <person name="Catania T."/>
        </authorList>
    </citation>
    <scope>NUCLEOTIDE SEQUENCE</scope>
    <source>
        <strain evidence="2">S-191538</strain>
    </source>
</reference>
<dbReference type="AlphaFoldDB" id="A0AA41SKG9"/>
<dbReference type="PANTHER" id="PTHR10826">
    <property type="entry name" value="COMPLEMENT COMPONENT 1"/>
    <property type="match status" value="1"/>
</dbReference>
<feature type="region of interest" description="Disordered" evidence="1">
    <location>
        <begin position="139"/>
        <end position="158"/>
    </location>
</feature>
<evidence type="ECO:0000313" key="3">
    <source>
        <dbReference type="Proteomes" id="UP001177140"/>
    </source>
</evidence>
<dbReference type="InterPro" id="IPR036561">
    <property type="entry name" value="MAM33_sf"/>
</dbReference>
<dbReference type="EMBL" id="JAJJMA010190220">
    <property type="protein sequence ID" value="MCL7038412.1"/>
    <property type="molecule type" value="Genomic_DNA"/>
</dbReference>
<dbReference type="GO" id="GO:0005759">
    <property type="term" value="C:mitochondrial matrix"/>
    <property type="evidence" value="ECO:0007669"/>
    <property type="project" value="InterPro"/>
</dbReference>
<proteinExistence type="predicted"/>
<evidence type="ECO:0000313" key="2">
    <source>
        <dbReference type="EMBL" id="MCL7038412.1"/>
    </source>
</evidence>
<dbReference type="PANTHER" id="PTHR10826:SF41">
    <property type="entry name" value="MITOCHONDRIAL GLYCOPROTEIN FAMILY PROTEIN"/>
    <property type="match status" value="1"/>
</dbReference>
<dbReference type="Gene3D" id="3.10.280.10">
    <property type="entry name" value="Mitochondrial glycoprotein"/>
    <property type="match status" value="1"/>
</dbReference>
<evidence type="ECO:0008006" key="4">
    <source>
        <dbReference type="Google" id="ProtNLM"/>
    </source>
</evidence>
<dbReference type="InterPro" id="IPR003428">
    <property type="entry name" value="MAM33"/>
</dbReference>
<protein>
    <recommendedName>
        <fullName evidence="4">Mitochondrial glycoprotein</fullName>
    </recommendedName>
</protein>
<organism evidence="2 3">
    <name type="scientific">Papaver nudicaule</name>
    <name type="common">Iceland poppy</name>
    <dbReference type="NCBI Taxonomy" id="74823"/>
    <lineage>
        <taxon>Eukaryota</taxon>
        <taxon>Viridiplantae</taxon>
        <taxon>Streptophyta</taxon>
        <taxon>Embryophyta</taxon>
        <taxon>Tracheophyta</taxon>
        <taxon>Spermatophyta</taxon>
        <taxon>Magnoliopsida</taxon>
        <taxon>Ranunculales</taxon>
        <taxon>Papaveraceae</taxon>
        <taxon>Papaveroideae</taxon>
        <taxon>Papaver</taxon>
    </lineage>
</organism>
<feature type="compositionally biased region" description="Acidic residues" evidence="1">
    <location>
        <begin position="139"/>
        <end position="149"/>
    </location>
</feature>
<evidence type="ECO:0000256" key="1">
    <source>
        <dbReference type="SAM" id="MobiDB-lite"/>
    </source>
</evidence>
<sequence length="263" mass="29283">MATLGRIIKRAASSLIPQATRTIHRRNYTSAIFTTPLRNCTSSCSCNLCRQKFPSNFIPTLNFSSQAEEILSSKEELLGCLESEIQCALESDDHEVVEAPSGFPFKVEDNPGEQTVTLTREYDGEDIKVIVHMNSLVTGEDDYDDDQDADGAASSTPPSSIPLVVSVSKTSGPVLEFSVMAYPDQISIDSLSVKEPNASEELIPYEGPDFLDLDENLQKAFHKYLEIRGIKPSTTNFLHEYMINKDSREYLNWLKDVKAFVAK</sequence>
<dbReference type="FunFam" id="3.10.280.10:FF:000002">
    <property type="entry name" value="Mitochondrial glycoprotein family protein"/>
    <property type="match status" value="1"/>
</dbReference>
<comment type="caution">
    <text evidence="2">The sequence shown here is derived from an EMBL/GenBank/DDBJ whole genome shotgun (WGS) entry which is preliminary data.</text>
</comment>